<dbReference type="EMBL" id="WBVS01000007">
    <property type="protein sequence ID" value="KAB7787641.1"/>
    <property type="molecule type" value="Genomic_DNA"/>
</dbReference>
<dbReference type="Proteomes" id="UP000468413">
    <property type="component" value="Unassembled WGS sequence"/>
</dbReference>
<evidence type="ECO:0000313" key="4">
    <source>
        <dbReference type="EMBL" id="KAB7787641.1"/>
    </source>
</evidence>
<proteinExistence type="predicted"/>
<gene>
    <name evidence="4" type="ORF">F7D08_1484</name>
</gene>
<dbReference type="CDD" id="cd03230">
    <property type="entry name" value="ABC_DR_subfamily_A"/>
    <property type="match status" value="1"/>
</dbReference>
<dbReference type="SUPFAM" id="SSF52540">
    <property type="entry name" value="P-loop containing nucleoside triphosphate hydrolases"/>
    <property type="match status" value="1"/>
</dbReference>
<dbReference type="Pfam" id="PF00005">
    <property type="entry name" value="ABC_tran"/>
    <property type="match status" value="1"/>
</dbReference>
<evidence type="ECO:0000313" key="5">
    <source>
        <dbReference type="Proteomes" id="UP000468413"/>
    </source>
</evidence>
<dbReference type="PANTHER" id="PTHR43158">
    <property type="entry name" value="SKFA PEPTIDE EXPORT ATP-BINDING PROTEIN SKFE"/>
    <property type="match status" value="1"/>
</dbReference>
<sequence>MSATDYVAAAEDAATDATLTITDLRKRYGSTVALNGVNLTLRPAIYGLFGRNGAGKSTLMGVIANRLLPSSGSIELDGTSVFENEAAQSRICLLNETVPFMVGVRLNTIFKREERYYGGFDWAFSARMLAEFGIIPGSLYGQLSLGQRMIVRLVAALCVPVDVLLLDEPVLGLDATNRESFYRFLLESFSEHPRIIVLSTHIINEIAHVVERVAILDQGRIIDEFDAESASSRATVLVGEADRVTTFAASSQLQIISREEMGKLLSVVVRGQIDPSELPVGVSANRLGLQEYVICATSSPETSQSVNVANIADAMLPSQKGQ</sequence>
<accession>A0A6I1GN44</accession>
<keyword evidence="5" id="KW-1185">Reference proteome</keyword>
<dbReference type="InterPro" id="IPR003593">
    <property type="entry name" value="AAA+_ATPase"/>
</dbReference>
<dbReference type="RefSeq" id="WP_152210055.1">
    <property type="nucleotide sequence ID" value="NZ_WBVS01000007.1"/>
</dbReference>
<dbReference type="AlphaFoldDB" id="A0A6I1GN44"/>
<dbReference type="PANTHER" id="PTHR43158:SF5">
    <property type="entry name" value="ABC TRANSPORTER, ATP-BINDING PROTEIN"/>
    <property type="match status" value="1"/>
</dbReference>
<dbReference type="InterPro" id="IPR027417">
    <property type="entry name" value="P-loop_NTPase"/>
</dbReference>
<evidence type="ECO:0000259" key="3">
    <source>
        <dbReference type="PROSITE" id="PS50893"/>
    </source>
</evidence>
<dbReference type="Gene3D" id="3.40.50.300">
    <property type="entry name" value="P-loop containing nucleotide triphosphate hydrolases"/>
    <property type="match status" value="1"/>
</dbReference>
<dbReference type="GO" id="GO:0016887">
    <property type="term" value="F:ATP hydrolysis activity"/>
    <property type="evidence" value="ECO:0007669"/>
    <property type="project" value="InterPro"/>
</dbReference>
<feature type="domain" description="ABC transporter" evidence="3">
    <location>
        <begin position="19"/>
        <end position="243"/>
    </location>
</feature>
<keyword evidence="1" id="KW-0547">Nucleotide-binding</keyword>
<dbReference type="GO" id="GO:0005524">
    <property type="term" value="F:ATP binding"/>
    <property type="evidence" value="ECO:0007669"/>
    <property type="project" value="UniProtKB-KW"/>
</dbReference>
<dbReference type="SMART" id="SM00382">
    <property type="entry name" value="AAA"/>
    <property type="match status" value="1"/>
</dbReference>
<keyword evidence="2 4" id="KW-0067">ATP-binding</keyword>
<protein>
    <submittedName>
        <fullName evidence="4">Multidrug ABC transporter ATP-binding protein</fullName>
    </submittedName>
</protein>
<evidence type="ECO:0000256" key="1">
    <source>
        <dbReference type="ARBA" id="ARBA00022741"/>
    </source>
</evidence>
<organism evidence="4 5">
    <name type="scientific">Bifidobacterium cebidarum</name>
    <dbReference type="NCBI Taxonomy" id="2650773"/>
    <lineage>
        <taxon>Bacteria</taxon>
        <taxon>Bacillati</taxon>
        <taxon>Actinomycetota</taxon>
        <taxon>Actinomycetes</taxon>
        <taxon>Bifidobacteriales</taxon>
        <taxon>Bifidobacteriaceae</taxon>
        <taxon>Bifidobacterium</taxon>
    </lineage>
</organism>
<dbReference type="PROSITE" id="PS50893">
    <property type="entry name" value="ABC_TRANSPORTER_2"/>
    <property type="match status" value="1"/>
</dbReference>
<comment type="caution">
    <text evidence="4">The sequence shown here is derived from an EMBL/GenBank/DDBJ whole genome shotgun (WGS) entry which is preliminary data.</text>
</comment>
<evidence type="ECO:0000256" key="2">
    <source>
        <dbReference type="ARBA" id="ARBA00022840"/>
    </source>
</evidence>
<reference evidence="4 5" key="1">
    <citation type="submission" date="2019-09" db="EMBL/GenBank/DDBJ databases">
        <title>Characterization of the phylogenetic diversity of two novel species belonging to the genus Bifidobacterium: Bifidobacterium cebidarum sp. nov. and Bifidobacterium leontopitheci sp. nov.</title>
        <authorList>
            <person name="Lugli G.A."/>
            <person name="Duranti S."/>
            <person name="Milani C."/>
            <person name="Turroni F."/>
            <person name="Ventura M."/>
        </authorList>
    </citation>
    <scope>NUCLEOTIDE SEQUENCE [LARGE SCALE GENOMIC DNA]</scope>
    <source>
        <strain evidence="4 5">LMG 31469</strain>
    </source>
</reference>
<name>A0A6I1GN44_9BIFI</name>
<dbReference type="InterPro" id="IPR003439">
    <property type="entry name" value="ABC_transporter-like_ATP-bd"/>
</dbReference>